<feature type="transmembrane region" description="Helical" evidence="6">
    <location>
        <begin position="149"/>
        <end position="169"/>
    </location>
</feature>
<dbReference type="AlphaFoldDB" id="A0A1G9ANY9"/>
<gene>
    <name evidence="7" type="ORF">SAMN04487935_2986</name>
</gene>
<feature type="transmembrane region" description="Helical" evidence="6">
    <location>
        <begin position="189"/>
        <end position="210"/>
    </location>
</feature>
<reference evidence="7 8" key="1">
    <citation type="submission" date="2016-10" db="EMBL/GenBank/DDBJ databases">
        <authorList>
            <person name="de Groot N.N."/>
        </authorList>
    </citation>
    <scope>NUCLEOTIDE SEQUENCE [LARGE SCALE GENOMIC DNA]</scope>
    <source>
        <strain evidence="7 8">CGMCC 1.10076</strain>
    </source>
</reference>
<name>A0A1G9ANY9_9FLAO</name>
<dbReference type="RefSeq" id="WP_091397252.1">
    <property type="nucleotide sequence ID" value="NZ_BKAI01000007.1"/>
</dbReference>
<comment type="subcellular location">
    <subcellularLocation>
        <location evidence="1">Cell membrane</location>
        <topology evidence="1">Multi-pass membrane protein</topology>
    </subcellularLocation>
</comment>
<evidence type="ECO:0000313" key="7">
    <source>
        <dbReference type="EMBL" id="SDK28987.1"/>
    </source>
</evidence>
<dbReference type="STRING" id="1128970.SAMN04487935_2986"/>
<dbReference type="GO" id="GO:0006865">
    <property type="term" value="P:amino acid transport"/>
    <property type="evidence" value="ECO:0007669"/>
    <property type="project" value="InterPro"/>
</dbReference>
<keyword evidence="8" id="KW-1185">Reference proteome</keyword>
<evidence type="ECO:0000256" key="3">
    <source>
        <dbReference type="ARBA" id="ARBA00022692"/>
    </source>
</evidence>
<evidence type="ECO:0000256" key="6">
    <source>
        <dbReference type="SAM" id="Phobius"/>
    </source>
</evidence>
<protein>
    <submittedName>
        <fullName evidence="7">Threonine/homoserine/homoserine lactone efflux protein</fullName>
    </submittedName>
</protein>
<sequence>MAFALPLVLGFFTSTFGIIPPGLINMTAAKVSLKEGRTRALVFASGASIVVLFQTLIAVVFAHYIDDNPQIVIMLREIGLAVFTALTIYFFLAAKKVKPKKKQVKMHSKRSRFFMGMLLSALNFFPIPFYVFVSITLASYNYFIFEKSFIYTFVLGSGIGSFFAFYCYIAFFKKMEEQTTFILKNMNYIIGSVTGLVSVLTAINIIQFYWK</sequence>
<evidence type="ECO:0000256" key="1">
    <source>
        <dbReference type="ARBA" id="ARBA00004651"/>
    </source>
</evidence>
<keyword evidence="2" id="KW-1003">Cell membrane</keyword>
<evidence type="ECO:0000256" key="5">
    <source>
        <dbReference type="ARBA" id="ARBA00023136"/>
    </source>
</evidence>
<keyword evidence="3 6" id="KW-0812">Transmembrane</keyword>
<keyword evidence="4 6" id="KW-1133">Transmembrane helix</keyword>
<dbReference type="GO" id="GO:0005886">
    <property type="term" value="C:plasma membrane"/>
    <property type="evidence" value="ECO:0007669"/>
    <property type="project" value="UniProtKB-SubCell"/>
</dbReference>
<feature type="transmembrane region" description="Helical" evidence="6">
    <location>
        <begin position="40"/>
        <end position="65"/>
    </location>
</feature>
<feature type="transmembrane region" description="Helical" evidence="6">
    <location>
        <begin position="113"/>
        <end position="137"/>
    </location>
</feature>
<organism evidence="7 8">
    <name type="scientific">Flavobacterium noncentrifugens</name>
    <dbReference type="NCBI Taxonomy" id="1128970"/>
    <lineage>
        <taxon>Bacteria</taxon>
        <taxon>Pseudomonadati</taxon>
        <taxon>Bacteroidota</taxon>
        <taxon>Flavobacteriia</taxon>
        <taxon>Flavobacteriales</taxon>
        <taxon>Flavobacteriaceae</taxon>
        <taxon>Flavobacterium</taxon>
    </lineage>
</organism>
<evidence type="ECO:0000256" key="2">
    <source>
        <dbReference type="ARBA" id="ARBA00022475"/>
    </source>
</evidence>
<dbReference type="Pfam" id="PF01810">
    <property type="entry name" value="LysE"/>
    <property type="match status" value="1"/>
</dbReference>
<dbReference type="EMBL" id="FNEZ01000005">
    <property type="protein sequence ID" value="SDK28987.1"/>
    <property type="molecule type" value="Genomic_DNA"/>
</dbReference>
<accession>A0A1G9ANY9</accession>
<dbReference type="Proteomes" id="UP000199580">
    <property type="component" value="Unassembled WGS sequence"/>
</dbReference>
<dbReference type="InterPro" id="IPR001123">
    <property type="entry name" value="LeuE-type"/>
</dbReference>
<keyword evidence="5 6" id="KW-0472">Membrane</keyword>
<feature type="transmembrane region" description="Helical" evidence="6">
    <location>
        <begin position="71"/>
        <end position="92"/>
    </location>
</feature>
<evidence type="ECO:0000313" key="8">
    <source>
        <dbReference type="Proteomes" id="UP000199580"/>
    </source>
</evidence>
<dbReference type="OrthoDB" id="1451945at2"/>
<evidence type="ECO:0000256" key="4">
    <source>
        <dbReference type="ARBA" id="ARBA00022989"/>
    </source>
</evidence>
<feature type="transmembrane region" description="Helical" evidence="6">
    <location>
        <begin position="6"/>
        <end position="28"/>
    </location>
</feature>
<proteinExistence type="predicted"/>